<dbReference type="Proteomes" id="UP001631957">
    <property type="component" value="Unassembled WGS sequence"/>
</dbReference>
<sequence>MARAASIEAKWVMQPAEVSAEEVKAAQRAAMNRIEVVEAVREITVEVPGRQGLPGLRSAGVGTRGTFFRRGTWVKRRVW</sequence>
<reference evidence="1 2" key="1">
    <citation type="submission" date="2024-12" db="EMBL/GenBank/DDBJ databases">
        <title>Forecasting of Potato common scab and diversities of Pathogenic streptomyces spp. in china.</title>
        <authorList>
            <person name="Handique U."/>
            <person name="Wu J."/>
        </authorList>
    </citation>
    <scope>NUCLEOTIDE SEQUENCE [LARGE SCALE GENOMIC DNA]</scope>
    <source>
        <strain evidence="1 2">ZRIMU1530</strain>
    </source>
</reference>
<name>A0ABW9I8F9_9ACTN</name>
<accession>A0ABW9I8F9</accession>
<dbReference type="RefSeq" id="WP_266697460.1">
    <property type="nucleotide sequence ID" value="NZ_JBJVNI010000040.1"/>
</dbReference>
<protein>
    <submittedName>
        <fullName evidence="1">Uncharacterized protein</fullName>
    </submittedName>
</protein>
<dbReference type="EMBL" id="JBJVNI010000040">
    <property type="protein sequence ID" value="MFM9615739.1"/>
    <property type="molecule type" value="Genomic_DNA"/>
</dbReference>
<keyword evidence="2" id="KW-1185">Reference proteome</keyword>
<evidence type="ECO:0000313" key="1">
    <source>
        <dbReference type="EMBL" id="MFM9615739.1"/>
    </source>
</evidence>
<proteinExistence type="predicted"/>
<evidence type="ECO:0000313" key="2">
    <source>
        <dbReference type="Proteomes" id="UP001631957"/>
    </source>
</evidence>
<organism evidence="1 2">
    <name type="scientific">Streptomyces niveiscabiei</name>
    <dbReference type="NCBI Taxonomy" id="164115"/>
    <lineage>
        <taxon>Bacteria</taxon>
        <taxon>Bacillati</taxon>
        <taxon>Actinomycetota</taxon>
        <taxon>Actinomycetes</taxon>
        <taxon>Kitasatosporales</taxon>
        <taxon>Streptomycetaceae</taxon>
        <taxon>Streptomyces</taxon>
    </lineage>
</organism>
<comment type="caution">
    <text evidence="1">The sequence shown here is derived from an EMBL/GenBank/DDBJ whole genome shotgun (WGS) entry which is preliminary data.</text>
</comment>
<gene>
    <name evidence="1" type="ORF">ACKI18_44555</name>
</gene>